<dbReference type="RefSeq" id="WP_062579116.1">
    <property type="nucleotide sequence ID" value="NZ_JACHBU010000002.1"/>
</dbReference>
<evidence type="ECO:0000313" key="3">
    <source>
        <dbReference type="Proteomes" id="UP000585437"/>
    </source>
</evidence>
<gene>
    <name evidence="2" type="ORF">F4695_001037</name>
</gene>
<keyword evidence="3" id="KW-1185">Reference proteome</keyword>
<comment type="caution">
    <text evidence="2">The sequence shown here is derived from an EMBL/GenBank/DDBJ whole genome shotgun (WGS) entry which is preliminary data.</text>
</comment>
<accession>A0A7X0JI83</accession>
<feature type="domain" description="Flagellar protein FlgJ N-terminal" evidence="1">
    <location>
        <begin position="102"/>
        <end position="143"/>
    </location>
</feature>
<dbReference type="AlphaFoldDB" id="A0A7X0JI83"/>
<dbReference type="InterPro" id="IPR019301">
    <property type="entry name" value="Flagellar_prot_FlgJ_N"/>
</dbReference>
<dbReference type="Proteomes" id="UP000585437">
    <property type="component" value="Unassembled WGS sequence"/>
</dbReference>
<dbReference type="EMBL" id="JACHBU010000002">
    <property type="protein sequence ID" value="MBB6507705.1"/>
    <property type="molecule type" value="Genomic_DNA"/>
</dbReference>
<organism evidence="2 3">
    <name type="scientific">Rhizobium soli</name>
    <dbReference type="NCBI Taxonomy" id="424798"/>
    <lineage>
        <taxon>Bacteria</taxon>
        <taxon>Pseudomonadati</taxon>
        <taxon>Pseudomonadota</taxon>
        <taxon>Alphaproteobacteria</taxon>
        <taxon>Hyphomicrobiales</taxon>
        <taxon>Rhizobiaceae</taxon>
        <taxon>Rhizobium/Agrobacterium group</taxon>
        <taxon>Rhizobium</taxon>
    </lineage>
</organism>
<dbReference type="Pfam" id="PF10135">
    <property type="entry name" value="Rod-binding"/>
    <property type="match status" value="1"/>
</dbReference>
<evidence type="ECO:0000259" key="1">
    <source>
        <dbReference type="Pfam" id="PF10135"/>
    </source>
</evidence>
<reference evidence="2 3" key="1">
    <citation type="submission" date="2020-08" db="EMBL/GenBank/DDBJ databases">
        <title>The Agave Microbiome: Exploring the role of microbial communities in plant adaptations to desert environments.</title>
        <authorList>
            <person name="Partida-Martinez L.P."/>
        </authorList>
    </citation>
    <scope>NUCLEOTIDE SEQUENCE [LARGE SCALE GENOMIC DNA]</scope>
    <source>
        <strain evidence="2 3">AS3.12</strain>
    </source>
</reference>
<protein>
    <submittedName>
        <fullName evidence="2">Rod binding domain-containing protein</fullName>
    </submittedName>
</protein>
<name>A0A7X0JI83_9HYPH</name>
<proteinExistence type="predicted"/>
<evidence type="ECO:0000313" key="2">
    <source>
        <dbReference type="EMBL" id="MBB6507705.1"/>
    </source>
</evidence>
<sequence length="190" mass="20008">MAISPPSDLVLDVVQAADPGLLQAAREKLKANEATAQSVMLASNGVGFAQAVSQTAKSAESAGSDATVENVRVSRHKDIPETYRKFEASVASTFIQNMLPSESEEVFGKGSAGDFWKGMMAEQIADAVSKQGGFGIAEKLFSQSVQHARGTAPNAKTDEGDRQMAVGMITDFQRQILSPSENAGAAKKSN</sequence>